<name>A0A2K1P079_9BACT</name>
<dbReference type="Gene3D" id="1.25.40.10">
    <property type="entry name" value="Tetratricopeptide repeat domain"/>
    <property type="match status" value="1"/>
</dbReference>
<dbReference type="SUPFAM" id="SSF48452">
    <property type="entry name" value="TPR-like"/>
    <property type="match status" value="1"/>
</dbReference>
<dbReference type="Pfam" id="PF14559">
    <property type="entry name" value="TPR_19"/>
    <property type="match status" value="1"/>
</dbReference>
<dbReference type="SMART" id="SM00028">
    <property type="entry name" value="TPR"/>
    <property type="match status" value="2"/>
</dbReference>
<keyword evidence="1" id="KW-0802">TPR repeat</keyword>
<dbReference type="PROSITE" id="PS50005">
    <property type="entry name" value="TPR"/>
    <property type="match status" value="1"/>
</dbReference>
<accession>A0A2K1P079</accession>
<sequence length="149" mass="17194">MSKEIAYYYNQKANTMLEEGNYLNAVSYYKKAISLLPEDPMFYHNIGVCYMLSEDYEEASKSLETALEKGIELDETKLYLALSLYEIEKYEHILSLKEPQDGQNKVNFLIIKSKAALKSGNNEEAKKIVNHLKMAGYDSQELELIEKMI</sequence>
<dbReference type="AlphaFoldDB" id="A0A2K1P079"/>
<dbReference type="OrthoDB" id="46926at2"/>
<organism evidence="2 3">
    <name type="scientific">Petrotoga olearia DSM 13574</name>
    <dbReference type="NCBI Taxonomy" id="1122955"/>
    <lineage>
        <taxon>Bacteria</taxon>
        <taxon>Thermotogati</taxon>
        <taxon>Thermotogota</taxon>
        <taxon>Thermotogae</taxon>
        <taxon>Petrotogales</taxon>
        <taxon>Petrotogaceae</taxon>
        <taxon>Petrotoga</taxon>
    </lineage>
</organism>
<dbReference type="Proteomes" id="UP000236434">
    <property type="component" value="Unassembled WGS sequence"/>
</dbReference>
<comment type="caution">
    <text evidence="2">The sequence shown here is derived from an EMBL/GenBank/DDBJ whole genome shotgun (WGS) entry which is preliminary data.</text>
</comment>
<dbReference type="EMBL" id="AZRL01000016">
    <property type="protein sequence ID" value="PNR96188.1"/>
    <property type="molecule type" value="Genomic_DNA"/>
</dbReference>
<evidence type="ECO:0000256" key="1">
    <source>
        <dbReference type="PROSITE-ProRule" id="PRU00339"/>
    </source>
</evidence>
<protein>
    <submittedName>
        <fullName evidence="2">Uncharacterized protein</fullName>
    </submittedName>
</protein>
<dbReference type="InterPro" id="IPR011990">
    <property type="entry name" value="TPR-like_helical_dom_sf"/>
</dbReference>
<gene>
    <name evidence="2" type="ORF">X929_06415</name>
</gene>
<evidence type="ECO:0000313" key="2">
    <source>
        <dbReference type="EMBL" id="PNR96188.1"/>
    </source>
</evidence>
<dbReference type="RefSeq" id="WP_103067174.1">
    <property type="nucleotide sequence ID" value="NZ_AZRL01000016.1"/>
</dbReference>
<feature type="repeat" description="TPR" evidence="1">
    <location>
        <begin position="6"/>
        <end position="39"/>
    </location>
</feature>
<dbReference type="InterPro" id="IPR019734">
    <property type="entry name" value="TPR_rpt"/>
</dbReference>
<proteinExistence type="predicted"/>
<evidence type="ECO:0000313" key="3">
    <source>
        <dbReference type="Proteomes" id="UP000236434"/>
    </source>
</evidence>
<reference evidence="2 3" key="1">
    <citation type="submission" date="2013-12" db="EMBL/GenBank/DDBJ databases">
        <title>Comparative genomics of Petrotoga isolates.</title>
        <authorList>
            <person name="Nesbo C.L."/>
            <person name="Charchuk R."/>
            <person name="Chow K."/>
        </authorList>
    </citation>
    <scope>NUCLEOTIDE SEQUENCE [LARGE SCALE GENOMIC DNA]</scope>
    <source>
        <strain evidence="2 3">DSM 13574</strain>
    </source>
</reference>